<organism evidence="2 3">
    <name type="scientific">Mycena indigotica</name>
    <dbReference type="NCBI Taxonomy" id="2126181"/>
    <lineage>
        <taxon>Eukaryota</taxon>
        <taxon>Fungi</taxon>
        <taxon>Dikarya</taxon>
        <taxon>Basidiomycota</taxon>
        <taxon>Agaricomycotina</taxon>
        <taxon>Agaricomycetes</taxon>
        <taxon>Agaricomycetidae</taxon>
        <taxon>Agaricales</taxon>
        <taxon>Marasmiineae</taxon>
        <taxon>Mycenaceae</taxon>
        <taxon>Mycena</taxon>
    </lineage>
</organism>
<name>A0A8H6SMY6_9AGAR</name>
<keyword evidence="3" id="KW-1185">Reference proteome</keyword>
<evidence type="ECO:0000256" key="1">
    <source>
        <dbReference type="SAM" id="MobiDB-lite"/>
    </source>
</evidence>
<dbReference type="AlphaFoldDB" id="A0A8H6SMY6"/>
<dbReference type="EMBL" id="JACAZF010000006">
    <property type="protein sequence ID" value="KAF7302284.1"/>
    <property type="molecule type" value="Genomic_DNA"/>
</dbReference>
<feature type="region of interest" description="Disordered" evidence="1">
    <location>
        <begin position="290"/>
        <end position="325"/>
    </location>
</feature>
<comment type="caution">
    <text evidence="2">The sequence shown here is derived from an EMBL/GenBank/DDBJ whole genome shotgun (WGS) entry which is preliminary data.</text>
</comment>
<feature type="region of interest" description="Disordered" evidence="1">
    <location>
        <begin position="421"/>
        <end position="452"/>
    </location>
</feature>
<reference evidence="2" key="1">
    <citation type="submission" date="2020-05" db="EMBL/GenBank/DDBJ databases">
        <title>Mycena genomes resolve the evolution of fungal bioluminescence.</title>
        <authorList>
            <person name="Tsai I.J."/>
        </authorList>
    </citation>
    <scope>NUCLEOTIDE SEQUENCE</scope>
    <source>
        <strain evidence="2">171206Taipei</strain>
    </source>
</reference>
<dbReference type="Proteomes" id="UP000636479">
    <property type="component" value="Unassembled WGS sequence"/>
</dbReference>
<sequence>MQHIEQDRAPAASGDALPTYDDLAAQEGPNSRFGRWRGWIEKRAAERYQSITPEERERRRARGWGNAEMDALDPEPPTPTSVSGLTVQTNNLRLSTISTLSEPPPDSPPLPPIPAVSTRLRPTHLKMNQFGSRFLPHSTVPIRCLLPLQADRLLLIGHEEGLSVLDLFPQDWTEGGGIDLKGPEDARVYHIWQGESVFQMSILELDSASGVVLMLVAPESETPIGKDMEGHRTVRMYNLASLISLAKWSVANKGATPLQLGSFTVSQTTPKKHRPTSSIARGFKSLIPPSNQDASAPTQSYQTLLSPSSSIRARTPPTRNDSDDSTWELVDDLPLRWARDFVPLAAAGSRLLNLSILSFALWKREEGNFGQFLAVATKGCILLYETPKNERAFRFVKEFYTPLQPKVISFFQQTVHEIARSPTDVHGRHRRNGSNGNNAAIRASGGRTASVSSPRITNYGAQLSIFVVFEKKAGWIRLADSAVGEMELADDAASPHNGHLRAVSMGPTGRRRSAPESHVYHHGWIPPVRAELPSRSVYLLTRGITTHIMPCPLPAQASTVQPLGSVTWHDSPSHVSPRLGPHCLQLVALGQGSVEVQEVPLSILGGDASGKGKGKASEPVVLRAEEDAGGETGFLSIGGHWDDARTTNLQRTYSTASDASFQSVDTDEMVDKLRREQGVYGWCRKGLSDWRVFWLGGGFVDEPEDSEEGNDIDMRT</sequence>
<accession>A0A8H6SMY6</accession>
<evidence type="ECO:0000313" key="3">
    <source>
        <dbReference type="Proteomes" id="UP000636479"/>
    </source>
</evidence>
<evidence type="ECO:0000313" key="2">
    <source>
        <dbReference type="EMBL" id="KAF7302284.1"/>
    </source>
</evidence>
<dbReference type="RefSeq" id="XP_037220284.1">
    <property type="nucleotide sequence ID" value="XM_037364640.1"/>
</dbReference>
<feature type="compositionally biased region" description="Low complexity" evidence="1">
    <location>
        <begin position="433"/>
        <end position="447"/>
    </location>
</feature>
<gene>
    <name evidence="2" type="ORF">MIND_00795700</name>
</gene>
<proteinExistence type="predicted"/>
<dbReference type="OrthoDB" id="2590590at2759"/>
<protein>
    <submittedName>
        <fullName evidence="2">Uncharacterized protein</fullName>
    </submittedName>
</protein>
<feature type="region of interest" description="Disordered" evidence="1">
    <location>
        <begin position="1"/>
        <end position="83"/>
    </location>
</feature>
<feature type="compositionally biased region" description="Polar residues" evidence="1">
    <location>
        <begin position="290"/>
        <end position="312"/>
    </location>
</feature>
<dbReference type="GeneID" id="59347156"/>